<keyword evidence="6" id="KW-0239">DNA-directed DNA polymerase</keyword>
<evidence type="ECO:0000259" key="11">
    <source>
        <dbReference type="Pfam" id="PF14840"/>
    </source>
</evidence>
<evidence type="ECO:0000313" key="12">
    <source>
        <dbReference type="EMBL" id="MDQ9091451.1"/>
    </source>
</evidence>
<dbReference type="SUPFAM" id="SSF48019">
    <property type="entry name" value="post-AAA+ oligomerization domain-like"/>
    <property type="match status" value="1"/>
</dbReference>
<dbReference type="GO" id="GO:0003887">
    <property type="term" value="F:DNA-directed DNA polymerase activity"/>
    <property type="evidence" value="ECO:0007669"/>
    <property type="project" value="UniProtKB-EC"/>
</dbReference>
<dbReference type="Pfam" id="PF14840">
    <property type="entry name" value="DNA_pol3_delt_C"/>
    <property type="match status" value="1"/>
</dbReference>
<evidence type="ECO:0000313" key="13">
    <source>
        <dbReference type="Proteomes" id="UP001226574"/>
    </source>
</evidence>
<dbReference type="Gene3D" id="3.40.50.300">
    <property type="entry name" value="P-loop containing nucleotide triphosphate hydrolases"/>
    <property type="match status" value="1"/>
</dbReference>
<comment type="catalytic activity">
    <reaction evidence="8">
        <text>DNA(n) + a 2'-deoxyribonucleoside 5'-triphosphate = DNA(n+1) + diphosphate</text>
        <dbReference type="Rhea" id="RHEA:22508"/>
        <dbReference type="Rhea" id="RHEA-COMP:17339"/>
        <dbReference type="Rhea" id="RHEA-COMP:17340"/>
        <dbReference type="ChEBI" id="CHEBI:33019"/>
        <dbReference type="ChEBI" id="CHEBI:61560"/>
        <dbReference type="ChEBI" id="CHEBI:173112"/>
        <dbReference type="EC" id="2.7.7.7"/>
    </reaction>
</comment>
<dbReference type="PANTHER" id="PTHR34388">
    <property type="entry name" value="DNA POLYMERASE III SUBUNIT DELTA"/>
    <property type="match status" value="1"/>
</dbReference>
<evidence type="ECO:0000256" key="1">
    <source>
        <dbReference type="ARBA" id="ARBA00012417"/>
    </source>
</evidence>
<dbReference type="Pfam" id="PF06144">
    <property type="entry name" value="DNA_pol3_delta"/>
    <property type="match status" value="1"/>
</dbReference>
<dbReference type="InterPro" id="IPR032780">
    <property type="entry name" value="DNA_pol3_delt_C"/>
</dbReference>
<sequence length="345" mass="38851">MRCYANQLPNELKKGMQPFYLVFGEEPFQVAQCAQQIRHTAKQQGFDEVIKFTLMPGFDWQELIAQYQSMSLFSARTLIELDLNFQKPGTVGSQTFKQLVELNNPDTLLIITGAKASQDIQRSAWFKALDKFGTFVPCYPLTGNHLSRWLDEQCQRLQINMQNDAKRTLIEATEGNLLACFQELEKLSLLHGTAMIDQQQVLQGLLNQAKFDIFDLTDALLQGNSRQAIKVLNKLAGDNTEAVSILWAITKEANLLLTLQLGLQQGEPLASLFKQKAIWKNQQGPIQQALSRLSIATLEQITQLLAQFDASYKQGNLVKPYQALAHICLVFCQPLAFPLPAHPLN</sequence>
<dbReference type="InterPro" id="IPR008921">
    <property type="entry name" value="DNA_pol3_clamp-load_cplx_C"/>
</dbReference>
<evidence type="ECO:0000256" key="8">
    <source>
        <dbReference type="ARBA" id="ARBA00049244"/>
    </source>
</evidence>
<dbReference type="InterPro" id="IPR027417">
    <property type="entry name" value="P-loop_NTPase"/>
</dbReference>
<keyword evidence="13" id="KW-1185">Reference proteome</keyword>
<evidence type="ECO:0000256" key="4">
    <source>
        <dbReference type="ARBA" id="ARBA00022695"/>
    </source>
</evidence>
<dbReference type="NCBIfam" id="TIGR01128">
    <property type="entry name" value="holA"/>
    <property type="match status" value="1"/>
</dbReference>
<evidence type="ECO:0000256" key="5">
    <source>
        <dbReference type="ARBA" id="ARBA00022705"/>
    </source>
</evidence>
<keyword evidence="5" id="KW-0235">DNA replication</keyword>
<reference evidence="12 13" key="1">
    <citation type="submission" date="2023-08" db="EMBL/GenBank/DDBJ databases">
        <title>Pseudoalteromonas haloplanktis LL1 genome.</title>
        <authorList>
            <person name="Wu S."/>
        </authorList>
    </citation>
    <scope>NUCLEOTIDE SEQUENCE [LARGE SCALE GENOMIC DNA]</scope>
    <source>
        <strain evidence="12 13">LL1</strain>
    </source>
</reference>
<keyword evidence="4 12" id="KW-0548">Nucleotidyltransferase</keyword>
<evidence type="ECO:0000256" key="6">
    <source>
        <dbReference type="ARBA" id="ARBA00022932"/>
    </source>
</evidence>
<dbReference type="SUPFAM" id="SSF52540">
    <property type="entry name" value="P-loop containing nucleoside triphosphate hydrolases"/>
    <property type="match status" value="1"/>
</dbReference>
<evidence type="ECO:0000256" key="2">
    <source>
        <dbReference type="ARBA" id="ARBA00017703"/>
    </source>
</evidence>
<proteinExistence type="inferred from homology"/>
<dbReference type="Gene3D" id="1.20.272.10">
    <property type="match status" value="1"/>
</dbReference>
<protein>
    <recommendedName>
        <fullName evidence="2 9">DNA polymerase III subunit delta</fullName>
        <ecNumber evidence="1 9">2.7.7.7</ecNumber>
    </recommendedName>
</protein>
<name>A0ABU1BAQ9_PSEHA</name>
<gene>
    <name evidence="12" type="primary">holA</name>
    <name evidence="12" type="ORF">RC083_07600</name>
</gene>
<evidence type="ECO:0000256" key="7">
    <source>
        <dbReference type="ARBA" id="ARBA00034754"/>
    </source>
</evidence>
<evidence type="ECO:0000256" key="9">
    <source>
        <dbReference type="NCBIfam" id="TIGR01128"/>
    </source>
</evidence>
<dbReference type="InterPro" id="IPR010372">
    <property type="entry name" value="DNA_pol3_delta_N"/>
</dbReference>
<dbReference type="PANTHER" id="PTHR34388:SF1">
    <property type="entry name" value="DNA POLYMERASE III SUBUNIT DELTA"/>
    <property type="match status" value="1"/>
</dbReference>
<feature type="domain" description="DNA polymerase III subunit delta C-terminal" evidence="11">
    <location>
        <begin position="214"/>
        <end position="333"/>
    </location>
</feature>
<dbReference type="InterPro" id="IPR005790">
    <property type="entry name" value="DNA_polIII_delta"/>
</dbReference>
<dbReference type="CDD" id="cd18138">
    <property type="entry name" value="HLD_clamp_pol_III_delta"/>
    <property type="match status" value="1"/>
</dbReference>
<dbReference type="EMBL" id="JAVIFY010000004">
    <property type="protein sequence ID" value="MDQ9091451.1"/>
    <property type="molecule type" value="Genomic_DNA"/>
</dbReference>
<dbReference type="EC" id="2.7.7.7" evidence="1 9"/>
<evidence type="ECO:0000256" key="3">
    <source>
        <dbReference type="ARBA" id="ARBA00022679"/>
    </source>
</evidence>
<comment type="similarity">
    <text evidence="7">Belongs to the DNA polymerase HolA subunit family.</text>
</comment>
<dbReference type="Proteomes" id="UP001226574">
    <property type="component" value="Unassembled WGS sequence"/>
</dbReference>
<dbReference type="Gene3D" id="1.10.8.60">
    <property type="match status" value="1"/>
</dbReference>
<accession>A0ABU1BAQ9</accession>
<comment type="caution">
    <text evidence="12">The sequence shown here is derived from an EMBL/GenBank/DDBJ whole genome shotgun (WGS) entry which is preliminary data.</text>
</comment>
<feature type="domain" description="DNA polymerase III delta N-terminal" evidence="10">
    <location>
        <begin position="20"/>
        <end position="138"/>
    </location>
</feature>
<organism evidence="12 13">
    <name type="scientific">Pseudoalteromonas haloplanktis</name>
    <name type="common">Alteromonas haloplanktis</name>
    <dbReference type="NCBI Taxonomy" id="228"/>
    <lineage>
        <taxon>Bacteria</taxon>
        <taxon>Pseudomonadati</taxon>
        <taxon>Pseudomonadota</taxon>
        <taxon>Gammaproteobacteria</taxon>
        <taxon>Alteromonadales</taxon>
        <taxon>Pseudoalteromonadaceae</taxon>
        <taxon>Pseudoalteromonas</taxon>
    </lineage>
</organism>
<dbReference type="RefSeq" id="WP_309038734.1">
    <property type="nucleotide sequence ID" value="NZ_JAVIFY010000004.1"/>
</dbReference>
<keyword evidence="3 12" id="KW-0808">Transferase</keyword>
<evidence type="ECO:0000259" key="10">
    <source>
        <dbReference type="Pfam" id="PF06144"/>
    </source>
</evidence>